<dbReference type="AlphaFoldDB" id="A0A0C1RSB8"/>
<name>A0A0C1RSB8_9BACT</name>
<sequence>MSSSACSGSSGYWVLSTLSLMEGTNSSILKKALGTSLVNLPRVYGKIRKKWRSKQFSGHKFPGFLQLSGNKPVHHYLQRLDVLFLTNNPYFLDSRRLVPLQVNVYFSYILILNQLTVYQRPFHPVLVLPQFFLLSSCFFS</sequence>
<organism evidence="2 4">
    <name type="scientific">Methylacidiphilum kamchatkense Kam1</name>
    <dbReference type="NCBI Taxonomy" id="1202785"/>
    <lineage>
        <taxon>Bacteria</taxon>
        <taxon>Pseudomonadati</taxon>
        <taxon>Verrucomicrobiota</taxon>
        <taxon>Methylacidiphilae</taxon>
        <taxon>Methylacidiphilales</taxon>
        <taxon>Methylacidiphilaceae</taxon>
        <taxon>Methylacidiphilum (ex Ratnadevi et al. 2023)</taxon>
    </lineage>
</organism>
<reference evidence="1 3" key="1">
    <citation type="submission" date="2014-08" db="EMBL/GenBank/DDBJ databases">
        <title>Methylacidiphilum kamchatkense strain Kam1 draft genome sequence.</title>
        <authorList>
            <person name="Birkeland N.-K."/>
            <person name="Erikstad H.A."/>
        </authorList>
    </citation>
    <scope>NUCLEOTIDE SEQUENCE [LARGE SCALE GENOMIC DNA]</scope>
    <source>
        <strain evidence="1 3">Kam1</strain>
    </source>
</reference>
<keyword evidence="3" id="KW-1185">Reference proteome</keyword>
<dbReference type="Proteomes" id="UP000031594">
    <property type="component" value="Unassembled WGS sequence"/>
</dbReference>
<accession>A0A0C1RSB8</accession>
<reference evidence="2" key="2">
    <citation type="journal article" date="2019" name="BMC Genomics">
        <title>Complete genome sequence analysis of the thermoacidophilic verrucomicrobial methanotroph 'Candidatus Methylacidiphilum kamchatkense' strain Kam1 and comparison with its closest relatives.</title>
        <authorList>
            <person name="Kruse T."/>
            <person name="Ratnadevi C.M."/>
            <person name="Erikstad H.A."/>
            <person name="Birkeland N.K."/>
        </authorList>
    </citation>
    <scope>NUCLEOTIDE SEQUENCE</scope>
    <source>
        <strain evidence="2">Kam1</strain>
    </source>
</reference>
<gene>
    <name evidence="1" type="ORF">A946_11145</name>
    <name evidence="2" type="ORF">kam1_250</name>
</gene>
<reference evidence="4" key="3">
    <citation type="submission" date="2019-03" db="EMBL/GenBank/DDBJ databases">
        <title>Complete genome of Methylacidiphilum kamchatkense Kam1.</title>
        <authorList>
            <person name="Kruse T."/>
            <person name="Murarilal Ratnadevi C."/>
            <person name="Erikstad H.-A."/>
            <person name="Birkeland N.-K."/>
        </authorList>
    </citation>
    <scope>NUCLEOTIDE SEQUENCE [LARGE SCALE GENOMIC DNA]</scope>
    <source>
        <strain evidence="4">kam1</strain>
    </source>
</reference>
<proteinExistence type="predicted"/>
<evidence type="ECO:0000313" key="3">
    <source>
        <dbReference type="Proteomes" id="UP000031594"/>
    </source>
</evidence>
<evidence type="ECO:0000313" key="1">
    <source>
        <dbReference type="EMBL" id="KIE57786.1"/>
    </source>
</evidence>
<evidence type="ECO:0000313" key="4">
    <source>
        <dbReference type="Proteomes" id="UP000315925"/>
    </source>
</evidence>
<dbReference type="EMBL" id="CP037899">
    <property type="protein sequence ID" value="QDQ41505.1"/>
    <property type="molecule type" value="Genomic_DNA"/>
</dbReference>
<protein>
    <submittedName>
        <fullName evidence="2">Uncharacterized protein</fullName>
    </submittedName>
</protein>
<dbReference type="KEGG" id="mkc:kam1_250"/>
<dbReference type="EMBL" id="JQNX01000011">
    <property type="protein sequence ID" value="KIE57786.1"/>
    <property type="molecule type" value="Genomic_DNA"/>
</dbReference>
<dbReference type="Proteomes" id="UP000315925">
    <property type="component" value="Chromosome"/>
</dbReference>
<evidence type="ECO:0000313" key="2">
    <source>
        <dbReference type="EMBL" id="QDQ41505.1"/>
    </source>
</evidence>